<dbReference type="PIRSF" id="PIRSF034039">
    <property type="entry name" value="UCP034039"/>
    <property type="match status" value="1"/>
</dbReference>
<dbReference type="InterPro" id="IPR052894">
    <property type="entry name" value="AsmA-related"/>
</dbReference>
<proteinExistence type="predicted"/>
<keyword evidence="4" id="KW-1185">Reference proteome</keyword>
<gene>
    <name evidence="3" type="ORF">ACFO1V_09200</name>
</gene>
<dbReference type="InterPro" id="IPR007844">
    <property type="entry name" value="AsmA"/>
</dbReference>
<dbReference type="PANTHER" id="PTHR30441:SF4">
    <property type="entry name" value="PROTEIN ASMA"/>
    <property type="match status" value="1"/>
</dbReference>
<evidence type="ECO:0000313" key="3">
    <source>
        <dbReference type="EMBL" id="MFC4625395.1"/>
    </source>
</evidence>
<feature type="compositionally biased region" description="Basic and acidic residues" evidence="1">
    <location>
        <begin position="1213"/>
        <end position="1237"/>
    </location>
</feature>
<feature type="compositionally biased region" description="Basic and acidic residues" evidence="1">
    <location>
        <begin position="1252"/>
        <end position="1262"/>
    </location>
</feature>
<dbReference type="PANTHER" id="PTHR30441">
    <property type="entry name" value="DUF748 DOMAIN-CONTAINING PROTEIN"/>
    <property type="match status" value="1"/>
</dbReference>
<protein>
    <submittedName>
        <fullName evidence="3">AsmA family protein</fullName>
    </submittedName>
</protein>
<feature type="region of interest" description="Disordered" evidence="1">
    <location>
        <begin position="1213"/>
        <end position="1278"/>
    </location>
</feature>
<dbReference type="RefSeq" id="WP_374829194.1">
    <property type="nucleotide sequence ID" value="NZ_JBHEEZ010000001.1"/>
</dbReference>
<evidence type="ECO:0000313" key="4">
    <source>
        <dbReference type="Proteomes" id="UP001596042"/>
    </source>
</evidence>
<dbReference type="EMBL" id="JBHSEL010000053">
    <property type="protein sequence ID" value="MFC4625395.1"/>
    <property type="molecule type" value="Genomic_DNA"/>
</dbReference>
<comment type="caution">
    <text evidence="3">The sequence shown here is derived from an EMBL/GenBank/DDBJ whole genome shotgun (WGS) entry which is preliminary data.</text>
</comment>
<feature type="domain" description="AsmA" evidence="2">
    <location>
        <begin position="4"/>
        <end position="169"/>
    </location>
</feature>
<dbReference type="Pfam" id="PF05170">
    <property type="entry name" value="AsmA"/>
    <property type="match status" value="1"/>
</dbReference>
<organism evidence="3 4">
    <name type="scientific">Daeguia caeni</name>
    <dbReference type="NCBI Taxonomy" id="439612"/>
    <lineage>
        <taxon>Bacteria</taxon>
        <taxon>Pseudomonadati</taxon>
        <taxon>Pseudomonadota</taxon>
        <taxon>Alphaproteobacteria</taxon>
        <taxon>Hyphomicrobiales</taxon>
        <taxon>Brucellaceae</taxon>
        <taxon>Daeguia</taxon>
    </lineage>
</organism>
<dbReference type="Proteomes" id="UP001596042">
    <property type="component" value="Unassembled WGS sequence"/>
</dbReference>
<name>A0ABV9H7C5_9HYPH</name>
<accession>A0ABV9H7C5</accession>
<evidence type="ECO:0000256" key="1">
    <source>
        <dbReference type="SAM" id="MobiDB-lite"/>
    </source>
</evidence>
<sequence>MARIFVIIGGFLVLLLTAALVVPPLVDWSGYRADFEREAGVILGRPVRVAGDVRARLLPFPSVTFSDVRIGEEGAPAAMTVERFSMDAELLPFLRGQVLIFDMRVERPNVTITLDKAGRVDWALRPSTPVDPMHIKVERLDISNGTITLADEANGRRLVARDVNAVLSATSLAGPWTANGHLDLEGHQLAVDMTSGEAKPDGSMRLRLRVSPEGMPASLDMDGDMQIQDGRLTYAGNFALRSVDMLGQAQNVRNNAQNSTRTSSDKPFFSDLRLTGKFSADRQRFDASEFRMEQGPADNPYVVNGKAFIDYGTAPRFEISADGQQLFLGLGNAADGTQPTADVAQPNRIANWRRVLEQLPIISIPGNIDLRLPAIVAGDTTIRAVTIKAEPAENGWNIQQFAADLPGRTKIEAAGLLTVGNAFGFSGDLLVASRQPAGLASWLNEKAVGEAMRKLTAAGFSGKVDLRDNVQRIDDLEIGLGQTTIKGSFVRQDNGVSAPTIDLRLHGESVESESIQALAGFFFQEDGIGWLNGQLVSVAFKAGPVRFDDMEAGSVDIAFRLHDGRFDFDRFMIADVAGTTVTATGTYDLSASAPSGSLDATILSSDLAPFLTMLANHYPQVPLLHGLSMRTSNFAGLFEQTELNIIANAAQAAPAAGQADAVVAKPATSNGKAARTLDLKTQTPPAHDEISFSLSGKAGGMKLDLAGTASGGDREGEPLQMQLNGTASSPHGEAVLALIGLPTLPLGLVGDLSADLTMQGTPSAGMRTSLMLTAPDGTASFDGVISMVGNDIAASGKGQLKAADLQPFIATAGYALPGFGEGLRVDLASDFQFAKGIVRLPNLAGRLGEEELKARIEANLSDNGLPQIKGEVGLESIDLESLAAIMLGHDAIEPVAPTAKSVWPHKKFAAHPTFPLLFDLRVNAGTAFMASFGEMRDFSARIEKGASRLRLSELAGNWSGGFLTGMVSLESAATQAMLSGELKWAGAPLSGFYRPDGKTPLSGIVKAEMSVTGSGENVTALIGSLAGAASIDIENFTIHGFDENALPRMLQATDLAVDQKPNGETLDSRRFAVIAEEATGPGHLALGNVHLDAAIAGGKVRIAPLDLATARAVLKGEVQLDLVTLALGGSGTLAFIHATDREAGLLPEIHFELDGNYDAPRIRLDRQPLTQFLTQRALEREQDRVEAMQAALMEKQALRRQLGLLKAQEEARERARIEEENRRRAELAAQEKRRAEQMSHGQGLGPVEGLDDFLKGLERGAPPDRAPQDTGKSPSIQP</sequence>
<reference evidence="4" key="1">
    <citation type="journal article" date="2019" name="Int. J. Syst. Evol. Microbiol.">
        <title>The Global Catalogue of Microorganisms (GCM) 10K type strain sequencing project: providing services to taxonomists for standard genome sequencing and annotation.</title>
        <authorList>
            <consortium name="The Broad Institute Genomics Platform"/>
            <consortium name="The Broad Institute Genome Sequencing Center for Infectious Disease"/>
            <person name="Wu L."/>
            <person name="Ma J."/>
        </authorList>
    </citation>
    <scope>NUCLEOTIDE SEQUENCE [LARGE SCALE GENOMIC DNA]</scope>
    <source>
        <strain evidence="4">CGMCC 1.15731</strain>
    </source>
</reference>
<evidence type="ECO:0000259" key="2">
    <source>
        <dbReference type="Pfam" id="PF05170"/>
    </source>
</evidence>
<dbReference type="InterPro" id="IPR017023">
    <property type="entry name" value="UCP034039"/>
</dbReference>